<evidence type="ECO:0000313" key="7">
    <source>
        <dbReference type="EMBL" id="PDW03471.1"/>
    </source>
</evidence>
<dbReference type="CDD" id="cd02869">
    <property type="entry name" value="PseudoU_synth_RluA_like"/>
    <property type="match status" value="1"/>
</dbReference>
<dbReference type="SUPFAM" id="SSF55120">
    <property type="entry name" value="Pseudouridine synthase"/>
    <property type="match status" value="1"/>
</dbReference>
<dbReference type="InterPro" id="IPR006224">
    <property type="entry name" value="PsdUridine_synth_RluA-like_CS"/>
</dbReference>
<name>A0A2A6RKN1_9CHLR</name>
<comment type="catalytic activity">
    <reaction evidence="1">
        <text>a uridine in RNA = a pseudouridine in RNA</text>
        <dbReference type="Rhea" id="RHEA:48348"/>
        <dbReference type="Rhea" id="RHEA-COMP:12068"/>
        <dbReference type="Rhea" id="RHEA-COMP:12069"/>
        <dbReference type="ChEBI" id="CHEBI:65314"/>
        <dbReference type="ChEBI" id="CHEBI:65315"/>
    </reaction>
</comment>
<organism evidence="7 8">
    <name type="scientific">Candidatus Viridilinea mediisalina</name>
    <dbReference type="NCBI Taxonomy" id="2024553"/>
    <lineage>
        <taxon>Bacteria</taxon>
        <taxon>Bacillati</taxon>
        <taxon>Chloroflexota</taxon>
        <taxon>Chloroflexia</taxon>
        <taxon>Chloroflexales</taxon>
        <taxon>Chloroflexineae</taxon>
        <taxon>Oscillochloridaceae</taxon>
        <taxon>Candidatus Viridilinea</taxon>
    </lineage>
</organism>
<evidence type="ECO:0000313" key="8">
    <source>
        <dbReference type="Proteomes" id="UP000220527"/>
    </source>
</evidence>
<feature type="domain" description="Pseudouridine synthase RsuA/RluA-like" evidence="6">
    <location>
        <begin position="93"/>
        <end position="255"/>
    </location>
</feature>
<dbReference type="GO" id="GO:0140098">
    <property type="term" value="F:catalytic activity, acting on RNA"/>
    <property type="evidence" value="ECO:0007669"/>
    <property type="project" value="UniProtKB-ARBA"/>
</dbReference>
<reference evidence="8" key="1">
    <citation type="submission" date="2017-08" db="EMBL/GenBank/DDBJ databases">
        <authorList>
            <person name="Grouzdev D.S."/>
            <person name="Gaisin V.A."/>
            <person name="Rysina M.S."/>
            <person name="Gorlenko V.M."/>
        </authorList>
    </citation>
    <scope>NUCLEOTIDE SEQUENCE [LARGE SCALE GENOMIC DNA]</scope>
    <source>
        <strain evidence="8">Kir15-3F</strain>
    </source>
</reference>
<gene>
    <name evidence="7" type="ORF">CJ255_08705</name>
</gene>
<evidence type="ECO:0000256" key="5">
    <source>
        <dbReference type="ARBA" id="ARBA00033164"/>
    </source>
</evidence>
<protein>
    <recommendedName>
        <fullName evidence="4">RNA pseudouridylate synthase</fullName>
    </recommendedName>
    <alternativeName>
        <fullName evidence="5">RNA-uridine isomerase</fullName>
    </alternativeName>
</protein>
<dbReference type="GO" id="GO:0000455">
    <property type="term" value="P:enzyme-directed rRNA pseudouridine synthesis"/>
    <property type="evidence" value="ECO:0007669"/>
    <property type="project" value="TreeGrafter"/>
</dbReference>
<dbReference type="Gene3D" id="3.30.2350.10">
    <property type="entry name" value="Pseudouridine synthase"/>
    <property type="match status" value="1"/>
</dbReference>
<dbReference type="PANTHER" id="PTHR21600:SF44">
    <property type="entry name" value="RIBOSOMAL LARGE SUBUNIT PSEUDOURIDINE SYNTHASE D"/>
    <property type="match status" value="1"/>
</dbReference>
<sequence>MESAVSSSFPHLTYLVPAQHNGVPLVELAYNLAGERGRLAAERGGAWLDNRRLTDPQHILNAHTTLVLRFPPEQGYDHVELNANHLAFEDEWLLVLHKPAGWYVNAVPWDTYGTIVAALHRFLSVRDGVAPPLHLAHRLDRDTTGLLLLSKHPAANGPLQAAFSQQQVYKRYRCHCAGLPPWQAYELRTGHGRSAHGRWRIYPLEEVGHQLPQCGGRVRLAHTSFSVKAQFTQSALVCAYPHTGRTHQIRLHMASLGLPLLGDTRYGGPDHYQGQPLSGHLLHAAELSLKHPITGATLTLTSPLPPRVGWLQRNT</sequence>
<accession>A0A2A6RKN1</accession>
<evidence type="ECO:0000256" key="2">
    <source>
        <dbReference type="ARBA" id="ARBA00010876"/>
    </source>
</evidence>
<evidence type="ECO:0000256" key="3">
    <source>
        <dbReference type="ARBA" id="ARBA00023235"/>
    </source>
</evidence>
<evidence type="ECO:0000256" key="4">
    <source>
        <dbReference type="ARBA" id="ARBA00031870"/>
    </source>
</evidence>
<dbReference type="AlphaFoldDB" id="A0A2A6RKN1"/>
<keyword evidence="3" id="KW-0413">Isomerase</keyword>
<dbReference type="OrthoDB" id="9773999at2"/>
<proteinExistence type="inferred from homology"/>
<evidence type="ECO:0000259" key="6">
    <source>
        <dbReference type="Pfam" id="PF00849"/>
    </source>
</evidence>
<dbReference type="PANTHER" id="PTHR21600">
    <property type="entry name" value="MITOCHONDRIAL RNA PSEUDOURIDINE SYNTHASE"/>
    <property type="match status" value="1"/>
</dbReference>
<dbReference type="PROSITE" id="PS01129">
    <property type="entry name" value="PSI_RLU"/>
    <property type="match status" value="1"/>
</dbReference>
<dbReference type="InterPro" id="IPR020103">
    <property type="entry name" value="PsdUridine_synth_cat_dom_sf"/>
</dbReference>
<dbReference type="InterPro" id="IPR050188">
    <property type="entry name" value="RluA_PseudoU_synthase"/>
</dbReference>
<comment type="similarity">
    <text evidence="2">Belongs to the pseudouridine synthase RluA family.</text>
</comment>
<dbReference type="Pfam" id="PF00849">
    <property type="entry name" value="PseudoU_synth_2"/>
    <property type="match status" value="1"/>
</dbReference>
<dbReference type="Proteomes" id="UP000220527">
    <property type="component" value="Unassembled WGS sequence"/>
</dbReference>
<keyword evidence="8" id="KW-1185">Reference proteome</keyword>
<comment type="caution">
    <text evidence="7">The sequence shown here is derived from an EMBL/GenBank/DDBJ whole genome shotgun (WGS) entry which is preliminary data.</text>
</comment>
<evidence type="ECO:0000256" key="1">
    <source>
        <dbReference type="ARBA" id="ARBA00000073"/>
    </source>
</evidence>
<dbReference type="GO" id="GO:0009982">
    <property type="term" value="F:pseudouridine synthase activity"/>
    <property type="evidence" value="ECO:0007669"/>
    <property type="project" value="InterPro"/>
</dbReference>
<dbReference type="InterPro" id="IPR006145">
    <property type="entry name" value="PsdUridine_synth_RsuA/RluA"/>
</dbReference>
<dbReference type="EMBL" id="NQWI01000029">
    <property type="protein sequence ID" value="PDW03471.1"/>
    <property type="molecule type" value="Genomic_DNA"/>
</dbReference>
<dbReference type="GO" id="GO:0003723">
    <property type="term" value="F:RNA binding"/>
    <property type="evidence" value="ECO:0007669"/>
    <property type="project" value="InterPro"/>
</dbReference>